<dbReference type="Gene3D" id="1.10.10.10">
    <property type="entry name" value="Winged helix-like DNA-binding domain superfamily/Winged helix DNA-binding domain"/>
    <property type="match status" value="1"/>
</dbReference>
<reference evidence="7" key="2">
    <citation type="submission" date="2016-04" db="EMBL/GenBank/DDBJ databases">
        <title>First Complete Genome Sequence of a Subdivision 6 Acidobacterium.</title>
        <authorList>
            <person name="Huang S."/>
            <person name="Vieira S."/>
            <person name="Bunk B."/>
            <person name="Riedel T."/>
            <person name="Sproeer C."/>
            <person name="Overmann J."/>
        </authorList>
    </citation>
    <scope>NUCLEOTIDE SEQUENCE [LARGE SCALE GENOMIC DNA]</scope>
    <source>
        <strain evidence="7">DSM 100886 HEG_-6_39</strain>
    </source>
</reference>
<evidence type="ECO:0000313" key="7">
    <source>
        <dbReference type="Proteomes" id="UP000076079"/>
    </source>
</evidence>
<dbReference type="PANTHER" id="PTHR33238:SF11">
    <property type="entry name" value="TRANSCRIPTIONAL REGULATOR MNTR"/>
    <property type="match status" value="1"/>
</dbReference>
<dbReference type="SUPFAM" id="SSF50037">
    <property type="entry name" value="C-terminal domain of transcriptional repressors"/>
    <property type="match status" value="2"/>
</dbReference>
<evidence type="ECO:0000256" key="2">
    <source>
        <dbReference type="ARBA" id="ARBA00011738"/>
    </source>
</evidence>
<evidence type="ECO:0000259" key="5">
    <source>
        <dbReference type="SMART" id="SM00899"/>
    </source>
</evidence>
<gene>
    <name evidence="6" type="primary">dtxR</name>
    <name evidence="6" type="ORF">LuPra_04321</name>
</gene>
<protein>
    <submittedName>
        <fullName evidence="6">Tox regulatory factor</fullName>
    </submittedName>
</protein>
<sequence>MNAWMWWGLIAIVVLLLAVWPRHGVVARVRRRAARRSEEQGDNALKHLLQEAQAGRAGSFASLKGTLRLGDRGLLRVLGRLRAAGLTASEGGSYTLTTIGEHRARHLVRAHRLLERYLADEARLPLTAVHKVAEKLEHRLSEADADRLSASLGHPERDPHGDPIPSAGEGSDDPGEPITHWHVGQEGRIVHLEDEPEATFSALVRLDLQPGQAFRVLESSGDALGLLVEDREVSLPLEHAGNVFVAPLEGWAANARDLVRLSHLPVDQDAEIVSIVPSCQGLTRRRLLDLGFTPGTRLRPVLQTFVGDPRAYRVRGTTIALRRDQASVVIVRPIAAASAPGSGMRQGA</sequence>
<dbReference type="InterPro" id="IPR038157">
    <property type="entry name" value="FeoA_core_dom"/>
</dbReference>
<evidence type="ECO:0000256" key="3">
    <source>
        <dbReference type="ARBA" id="ARBA00023004"/>
    </source>
</evidence>
<evidence type="ECO:0000256" key="4">
    <source>
        <dbReference type="SAM" id="MobiDB-lite"/>
    </source>
</evidence>
<dbReference type="GO" id="GO:0046914">
    <property type="term" value="F:transition metal ion binding"/>
    <property type="evidence" value="ECO:0007669"/>
    <property type="project" value="InterPro"/>
</dbReference>
<accession>A0A143PRW7</accession>
<dbReference type="InterPro" id="IPR008988">
    <property type="entry name" value="Transcriptional_repressor_C"/>
</dbReference>
<dbReference type="InterPro" id="IPR036388">
    <property type="entry name" value="WH-like_DNA-bd_sf"/>
</dbReference>
<comment type="subcellular location">
    <subcellularLocation>
        <location evidence="1">Cytoplasm</location>
    </subcellularLocation>
</comment>
<dbReference type="SMART" id="SM00529">
    <property type="entry name" value="HTH_DTXR"/>
    <property type="match status" value="1"/>
</dbReference>
<keyword evidence="7" id="KW-1185">Reference proteome</keyword>
<comment type="subunit">
    <text evidence="2">Homodimer.</text>
</comment>
<dbReference type="Proteomes" id="UP000076079">
    <property type="component" value="Chromosome"/>
</dbReference>
<dbReference type="PATRIC" id="fig|1813736.3.peg.4559"/>
<dbReference type="GO" id="GO:0003700">
    <property type="term" value="F:DNA-binding transcription factor activity"/>
    <property type="evidence" value="ECO:0007669"/>
    <property type="project" value="InterPro"/>
</dbReference>
<feature type="domain" description="Ferrous iron transporter FeoA-like" evidence="5">
    <location>
        <begin position="176"/>
        <end position="247"/>
    </location>
</feature>
<dbReference type="AlphaFoldDB" id="A0A143PRW7"/>
<reference evidence="6 7" key="1">
    <citation type="journal article" date="2016" name="Genome Announc.">
        <title>First Complete Genome Sequence of a Subdivision 6 Acidobacterium Strain.</title>
        <authorList>
            <person name="Huang S."/>
            <person name="Vieira S."/>
            <person name="Bunk B."/>
            <person name="Riedel T."/>
            <person name="Sproer C."/>
            <person name="Overmann J."/>
        </authorList>
    </citation>
    <scope>NUCLEOTIDE SEQUENCE [LARGE SCALE GENOMIC DNA]</scope>
    <source>
        <strain evidence="7">DSM 100886 HEG_-6_39</strain>
    </source>
</reference>
<dbReference type="Pfam" id="PF04023">
    <property type="entry name" value="FeoA"/>
    <property type="match status" value="2"/>
</dbReference>
<dbReference type="InterPro" id="IPR036421">
    <property type="entry name" value="Fe_dep_repressor_sf"/>
</dbReference>
<dbReference type="InterPro" id="IPR001367">
    <property type="entry name" value="Fe_dep_repressor"/>
</dbReference>
<dbReference type="GO" id="GO:0005737">
    <property type="term" value="C:cytoplasm"/>
    <property type="evidence" value="ECO:0007669"/>
    <property type="project" value="UniProtKB-SubCell"/>
</dbReference>
<dbReference type="SMART" id="SM00899">
    <property type="entry name" value="FeoA"/>
    <property type="match status" value="2"/>
</dbReference>
<evidence type="ECO:0000313" key="6">
    <source>
        <dbReference type="EMBL" id="AMY11076.1"/>
    </source>
</evidence>
<dbReference type="InterPro" id="IPR007167">
    <property type="entry name" value="Fe-transptr_FeoA-like"/>
</dbReference>
<dbReference type="Gene3D" id="2.30.30.90">
    <property type="match status" value="2"/>
</dbReference>
<dbReference type="OrthoDB" id="9811076at2"/>
<dbReference type="SUPFAM" id="SSF47979">
    <property type="entry name" value="Iron-dependent repressor protein, dimerization domain"/>
    <property type="match status" value="1"/>
</dbReference>
<feature type="domain" description="Ferrous iron transporter FeoA-like" evidence="5">
    <location>
        <begin position="259"/>
        <end position="333"/>
    </location>
</feature>
<dbReference type="EMBL" id="CP015136">
    <property type="protein sequence ID" value="AMY11076.1"/>
    <property type="molecule type" value="Genomic_DNA"/>
</dbReference>
<proteinExistence type="predicted"/>
<dbReference type="RefSeq" id="WP_110172659.1">
    <property type="nucleotide sequence ID" value="NZ_CP015136.1"/>
</dbReference>
<dbReference type="GO" id="GO:0046983">
    <property type="term" value="F:protein dimerization activity"/>
    <property type="evidence" value="ECO:0007669"/>
    <property type="project" value="InterPro"/>
</dbReference>
<dbReference type="STRING" id="1855912.LuPra_04321"/>
<feature type="region of interest" description="Disordered" evidence="4">
    <location>
        <begin position="150"/>
        <end position="180"/>
    </location>
</feature>
<dbReference type="Pfam" id="PF02742">
    <property type="entry name" value="Fe_dep_repr_C"/>
    <property type="match status" value="1"/>
</dbReference>
<dbReference type="PANTHER" id="PTHR33238">
    <property type="entry name" value="IRON (METAL) DEPENDENT REPRESSOR, DTXR FAMILY"/>
    <property type="match status" value="1"/>
</dbReference>
<dbReference type="KEGG" id="abac:LuPra_04321"/>
<evidence type="ECO:0000256" key="1">
    <source>
        <dbReference type="ARBA" id="ARBA00004496"/>
    </source>
</evidence>
<dbReference type="InterPro" id="IPR050536">
    <property type="entry name" value="DtxR_MntR_Metal-Reg"/>
</dbReference>
<organism evidence="6 7">
    <name type="scientific">Luteitalea pratensis</name>
    <dbReference type="NCBI Taxonomy" id="1855912"/>
    <lineage>
        <taxon>Bacteria</taxon>
        <taxon>Pseudomonadati</taxon>
        <taxon>Acidobacteriota</taxon>
        <taxon>Vicinamibacteria</taxon>
        <taxon>Vicinamibacterales</taxon>
        <taxon>Vicinamibacteraceae</taxon>
        <taxon>Luteitalea</taxon>
    </lineage>
</organism>
<name>A0A143PRW7_LUTPR</name>
<keyword evidence="3" id="KW-0408">Iron</keyword>
<dbReference type="InterPro" id="IPR022689">
    <property type="entry name" value="Iron_dep_repressor"/>
</dbReference>